<dbReference type="EMBL" id="CAFBNB010000076">
    <property type="protein sequence ID" value="CAB4927077.1"/>
    <property type="molecule type" value="Genomic_DNA"/>
</dbReference>
<evidence type="ECO:0000313" key="1">
    <source>
        <dbReference type="EMBL" id="CAB4927077.1"/>
    </source>
</evidence>
<dbReference type="InterPro" id="IPR021555">
    <property type="entry name" value="DUF3000"/>
</dbReference>
<organism evidence="1">
    <name type="scientific">freshwater metagenome</name>
    <dbReference type="NCBI Taxonomy" id="449393"/>
    <lineage>
        <taxon>unclassified sequences</taxon>
        <taxon>metagenomes</taxon>
        <taxon>ecological metagenomes</taxon>
    </lineage>
</organism>
<dbReference type="AlphaFoldDB" id="A0A6J7I9E3"/>
<accession>A0A6J7I9E3</accession>
<proteinExistence type="predicted"/>
<dbReference type="Pfam" id="PF11452">
    <property type="entry name" value="DUF3000"/>
    <property type="match status" value="1"/>
</dbReference>
<name>A0A6J7I9E3_9ZZZZ</name>
<protein>
    <submittedName>
        <fullName evidence="1">Unannotated protein</fullName>
    </submittedName>
</protein>
<reference evidence="1" key="1">
    <citation type="submission" date="2020-05" db="EMBL/GenBank/DDBJ databases">
        <authorList>
            <person name="Chiriac C."/>
            <person name="Salcher M."/>
            <person name="Ghai R."/>
            <person name="Kavagutti S V."/>
        </authorList>
    </citation>
    <scope>NUCLEOTIDE SEQUENCE</scope>
</reference>
<sequence length="201" mass="21804">MTANPDAFAQAAARVRAARIRPEFRVDEAPAPQRLAPHALALIVESAFDDRDPVTGRFVLLHDPDGVDEWEGTFRAVVFVRAALEPDLVADPMLHDVGWSWLVESLAETGSNAVQLGGTVTATAGQSYGSLVDRPRDGFVEIRASWTPATIGSTPVHEIMERHVEAWIELLRHATGLMPMASGVPLVHQAQIHPAPVRTQA</sequence>
<gene>
    <name evidence="1" type="ORF">UFOPK3720_00533</name>
</gene>